<feature type="non-terminal residue" evidence="3">
    <location>
        <position position="573"/>
    </location>
</feature>
<dbReference type="Proteomes" id="UP000023152">
    <property type="component" value="Unassembled WGS sequence"/>
</dbReference>
<dbReference type="SUPFAM" id="SSF52047">
    <property type="entry name" value="RNI-like"/>
    <property type="match status" value="1"/>
</dbReference>
<sequence>CFFLFAPGKVNDNDDGRKRQNKLTDDVGAEIKMQPFLGVHMETDLVLANQHLENFRLQSSIEQFEYIETLDISCNQLTSLKELCLLNCLKYLNASHNSLEQFDLEVSFDVSTGRGNSSLLFLDISHNKITQFNAISQHKYLETLDISNNQLQDLEPLSKVTSLTRIFASDNQIENVSTLNNHNCLTILDLVRDSFFFDSIILFNISPFTRRRRKKKGNSKKNEQSNNKIISVEGVFPTTIETLLLNDNAIESLTGIESLIYLGELQLENNCITSLDEMIKLCKLPQLQVLNIVGNPLCDTCDFFQEIVYWFARSFEKIYLKKKKKELLTLPTYTYIYVCVQKFIRPRDIKRSGVIRRDESGVNQLEQIANEILEPLSTCEDERKEEESNYWMDLCELGYAIRWEALIASLCNKLPTTVNLSSIPLGSAGIRACTCMCTYIYTCICVSLQKKKKKMCNFLDEEPNCVQHLNLAGTLSKRRWSYSDDVHVWNLLCDTLCQNRQIVTLDLSNCNLNHKQMHIVAQLLHRCPTLQQLRLDNNKIGAHFTSLISTLFFFKGLPWEKKQSLILFKKMIY</sequence>
<organism evidence="3 4">
    <name type="scientific">Reticulomyxa filosa</name>
    <dbReference type="NCBI Taxonomy" id="46433"/>
    <lineage>
        <taxon>Eukaryota</taxon>
        <taxon>Sar</taxon>
        <taxon>Rhizaria</taxon>
        <taxon>Retaria</taxon>
        <taxon>Foraminifera</taxon>
        <taxon>Monothalamids</taxon>
        <taxon>Reticulomyxidae</taxon>
        <taxon>Reticulomyxa</taxon>
    </lineage>
</organism>
<keyword evidence="2" id="KW-0677">Repeat</keyword>
<name>X6NSG6_RETFI</name>
<dbReference type="PANTHER" id="PTHR15454:SF56">
    <property type="entry name" value="PROTEIN PHOSPHATASE 1 REGULATORY SUBUNIT 7-RELATED"/>
    <property type="match status" value="1"/>
</dbReference>
<dbReference type="OrthoDB" id="6334211at2759"/>
<feature type="non-terminal residue" evidence="3">
    <location>
        <position position="1"/>
    </location>
</feature>
<dbReference type="PANTHER" id="PTHR15454">
    <property type="entry name" value="NISCHARIN RELATED"/>
    <property type="match status" value="1"/>
</dbReference>
<accession>X6NSG6</accession>
<dbReference type="InterPro" id="IPR001611">
    <property type="entry name" value="Leu-rich_rpt"/>
</dbReference>
<dbReference type="InterPro" id="IPR032675">
    <property type="entry name" value="LRR_dom_sf"/>
</dbReference>
<evidence type="ECO:0000256" key="1">
    <source>
        <dbReference type="ARBA" id="ARBA00022614"/>
    </source>
</evidence>
<dbReference type="Pfam" id="PF12799">
    <property type="entry name" value="LRR_4"/>
    <property type="match status" value="1"/>
</dbReference>
<dbReference type="PROSITE" id="PS51450">
    <property type="entry name" value="LRR"/>
    <property type="match status" value="5"/>
</dbReference>
<proteinExistence type="predicted"/>
<dbReference type="SUPFAM" id="SSF52058">
    <property type="entry name" value="L domain-like"/>
    <property type="match status" value="1"/>
</dbReference>
<keyword evidence="1" id="KW-0433">Leucine-rich repeat</keyword>
<dbReference type="AlphaFoldDB" id="X6NSG6"/>
<gene>
    <name evidence="3" type="ORF">RFI_08200</name>
</gene>
<protein>
    <submittedName>
        <fullName evidence="3">Leucine-rich repeat-containing protein</fullName>
    </submittedName>
</protein>
<evidence type="ECO:0000313" key="3">
    <source>
        <dbReference type="EMBL" id="ETO28926.1"/>
    </source>
</evidence>
<comment type="caution">
    <text evidence="3">The sequence shown here is derived from an EMBL/GenBank/DDBJ whole genome shotgun (WGS) entry which is preliminary data.</text>
</comment>
<dbReference type="GO" id="GO:0005737">
    <property type="term" value="C:cytoplasm"/>
    <property type="evidence" value="ECO:0007669"/>
    <property type="project" value="TreeGrafter"/>
</dbReference>
<dbReference type="SMART" id="SM00364">
    <property type="entry name" value="LRR_BAC"/>
    <property type="match status" value="6"/>
</dbReference>
<evidence type="ECO:0000313" key="4">
    <source>
        <dbReference type="Proteomes" id="UP000023152"/>
    </source>
</evidence>
<keyword evidence="4" id="KW-1185">Reference proteome</keyword>
<dbReference type="SMART" id="SM00365">
    <property type="entry name" value="LRR_SD22"/>
    <property type="match status" value="4"/>
</dbReference>
<evidence type="ECO:0000256" key="2">
    <source>
        <dbReference type="ARBA" id="ARBA00022737"/>
    </source>
</evidence>
<dbReference type="InterPro" id="IPR025875">
    <property type="entry name" value="Leu-rich_rpt_4"/>
</dbReference>
<reference evidence="3 4" key="1">
    <citation type="journal article" date="2013" name="Curr. Biol.">
        <title>The Genome of the Foraminiferan Reticulomyxa filosa.</title>
        <authorList>
            <person name="Glockner G."/>
            <person name="Hulsmann N."/>
            <person name="Schleicher M."/>
            <person name="Noegel A.A."/>
            <person name="Eichinger L."/>
            <person name="Gallinger C."/>
            <person name="Pawlowski J."/>
            <person name="Sierra R."/>
            <person name="Euteneuer U."/>
            <person name="Pillet L."/>
            <person name="Moustafa A."/>
            <person name="Platzer M."/>
            <person name="Groth M."/>
            <person name="Szafranski K."/>
            <person name="Schliwa M."/>
        </authorList>
    </citation>
    <scope>NUCLEOTIDE SEQUENCE [LARGE SCALE GENOMIC DNA]</scope>
</reference>
<dbReference type="Gene3D" id="3.80.10.10">
    <property type="entry name" value="Ribonuclease Inhibitor"/>
    <property type="match status" value="3"/>
</dbReference>
<dbReference type="EMBL" id="ASPP01006380">
    <property type="protein sequence ID" value="ETO28926.1"/>
    <property type="molecule type" value="Genomic_DNA"/>
</dbReference>